<dbReference type="Proteomes" id="UP000192596">
    <property type="component" value="Unassembled WGS sequence"/>
</dbReference>
<dbReference type="OrthoDB" id="5241710at2759"/>
<feature type="region of interest" description="Disordered" evidence="1">
    <location>
        <begin position="234"/>
        <end position="296"/>
    </location>
</feature>
<evidence type="ECO:0000256" key="1">
    <source>
        <dbReference type="SAM" id="MobiDB-lite"/>
    </source>
</evidence>
<evidence type="ECO:0000256" key="2">
    <source>
        <dbReference type="SAM" id="Phobius"/>
    </source>
</evidence>
<proteinExistence type="predicted"/>
<dbReference type="EMBL" id="NAJO01000018">
    <property type="protein sequence ID" value="OQO05709.1"/>
    <property type="molecule type" value="Genomic_DNA"/>
</dbReference>
<feature type="transmembrane region" description="Helical" evidence="2">
    <location>
        <begin position="70"/>
        <end position="97"/>
    </location>
</feature>
<name>A0A1V8T316_9PEZI</name>
<keyword evidence="2" id="KW-1133">Transmembrane helix</keyword>
<keyword evidence="2" id="KW-0472">Membrane</keyword>
<keyword evidence="4" id="KW-1185">Reference proteome</keyword>
<protein>
    <submittedName>
        <fullName evidence="3">Uncharacterized protein</fullName>
    </submittedName>
</protein>
<dbReference type="InParanoid" id="A0A1V8T316"/>
<reference evidence="4" key="1">
    <citation type="submission" date="2017-03" db="EMBL/GenBank/DDBJ databases">
        <title>Genomes of endolithic fungi from Antarctica.</title>
        <authorList>
            <person name="Coleine C."/>
            <person name="Masonjones S."/>
            <person name="Stajich J.E."/>
        </authorList>
    </citation>
    <scope>NUCLEOTIDE SEQUENCE [LARGE SCALE GENOMIC DNA]</scope>
    <source>
        <strain evidence="4">CCFEE 5527</strain>
    </source>
</reference>
<accession>A0A1V8T316</accession>
<feature type="transmembrane region" description="Helical" evidence="2">
    <location>
        <begin position="12"/>
        <end position="33"/>
    </location>
</feature>
<organism evidence="3 4">
    <name type="scientific">Cryoendolithus antarcticus</name>
    <dbReference type="NCBI Taxonomy" id="1507870"/>
    <lineage>
        <taxon>Eukaryota</taxon>
        <taxon>Fungi</taxon>
        <taxon>Dikarya</taxon>
        <taxon>Ascomycota</taxon>
        <taxon>Pezizomycotina</taxon>
        <taxon>Dothideomycetes</taxon>
        <taxon>Dothideomycetidae</taxon>
        <taxon>Cladosporiales</taxon>
        <taxon>Cladosporiaceae</taxon>
        <taxon>Cryoendolithus</taxon>
    </lineage>
</organism>
<keyword evidence="2" id="KW-0812">Transmembrane</keyword>
<feature type="compositionally biased region" description="Polar residues" evidence="1">
    <location>
        <begin position="267"/>
        <end position="279"/>
    </location>
</feature>
<evidence type="ECO:0000313" key="3">
    <source>
        <dbReference type="EMBL" id="OQO05709.1"/>
    </source>
</evidence>
<evidence type="ECO:0000313" key="4">
    <source>
        <dbReference type="Proteomes" id="UP000192596"/>
    </source>
</evidence>
<sequence length="296" mass="32774">MEAHKQPLHARALRLSPLLMWPFGFSLGLAHGLKTGQALPALTIVPCSFSVLYALVMVRERRTSISRGKLALVDLALCLMHVGFLVPAIVFLCHTAWYYNAEDTMLGSYATVPTMFDLGIHAYLTLVSLPHIDTSLRSLLRPPRPHPETCPNCHTSLKPLPPSRPSPATSPSWFYRLTHPSRLALPANLRPGTGHFHSAKEIYTPLAQNYEYTDDQSDETVQAPPNILDIRPQRASEESEDAFVFPRQSSTSSRLEGGMWVPRASSEIETTPRPSQETLAGSAGMESPGRRKEDVI</sequence>
<gene>
    <name evidence="3" type="ORF">B0A48_09802</name>
</gene>
<feature type="transmembrane region" description="Helical" evidence="2">
    <location>
        <begin position="109"/>
        <end position="129"/>
    </location>
</feature>
<feature type="region of interest" description="Disordered" evidence="1">
    <location>
        <begin position="143"/>
        <end position="165"/>
    </location>
</feature>
<comment type="caution">
    <text evidence="3">The sequence shown here is derived from an EMBL/GenBank/DDBJ whole genome shotgun (WGS) entry which is preliminary data.</text>
</comment>
<dbReference type="AlphaFoldDB" id="A0A1V8T316"/>
<feature type="transmembrane region" description="Helical" evidence="2">
    <location>
        <begin position="39"/>
        <end position="58"/>
    </location>
</feature>